<organism evidence="2 3">
    <name type="scientific">Agrocybe pediades</name>
    <dbReference type="NCBI Taxonomy" id="84607"/>
    <lineage>
        <taxon>Eukaryota</taxon>
        <taxon>Fungi</taxon>
        <taxon>Dikarya</taxon>
        <taxon>Basidiomycota</taxon>
        <taxon>Agaricomycotina</taxon>
        <taxon>Agaricomycetes</taxon>
        <taxon>Agaricomycetidae</taxon>
        <taxon>Agaricales</taxon>
        <taxon>Agaricineae</taxon>
        <taxon>Strophariaceae</taxon>
        <taxon>Agrocybe</taxon>
    </lineage>
</organism>
<dbReference type="Proteomes" id="UP000521872">
    <property type="component" value="Unassembled WGS sequence"/>
</dbReference>
<proteinExistence type="predicted"/>
<dbReference type="SUPFAM" id="SSF49777">
    <property type="entry name" value="PEBP-like"/>
    <property type="match status" value="1"/>
</dbReference>
<evidence type="ECO:0000313" key="3">
    <source>
        <dbReference type="Proteomes" id="UP000521872"/>
    </source>
</evidence>
<evidence type="ECO:0008006" key="4">
    <source>
        <dbReference type="Google" id="ProtNLM"/>
    </source>
</evidence>
<comment type="caution">
    <text evidence="2">The sequence shown here is derived from an EMBL/GenBank/DDBJ whole genome shotgun (WGS) entry which is preliminary data.</text>
</comment>
<dbReference type="PANTHER" id="PTHR11362">
    <property type="entry name" value="PHOSPHATIDYLETHANOLAMINE-BINDING PROTEIN"/>
    <property type="match status" value="1"/>
</dbReference>
<reference evidence="2 3" key="1">
    <citation type="submission" date="2019-12" db="EMBL/GenBank/DDBJ databases">
        <authorList>
            <person name="Floudas D."/>
            <person name="Bentzer J."/>
            <person name="Ahren D."/>
            <person name="Johansson T."/>
            <person name="Persson P."/>
            <person name="Tunlid A."/>
        </authorList>
    </citation>
    <scope>NUCLEOTIDE SEQUENCE [LARGE SCALE GENOMIC DNA]</scope>
    <source>
        <strain evidence="2 3">CBS 102.39</strain>
    </source>
</reference>
<protein>
    <recommendedName>
        <fullName evidence="4">PEBP-like protein</fullName>
    </recommendedName>
</protein>
<dbReference type="InterPro" id="IPR008914">
    <property type="entry name" value="PEBP"/>
</dbReference>
<dbReference type="Gene3D" id="3.90.280.10">
    <property type="entry name" value="PEBP-like"/>
    <property type="match status" value="1"/>
</dbReference>
<feature type="signal peptide" evidence="1">
    <location>
        <begin position="1"/>
        <end position="19"/>
    </location>
</feature>
<dbReference type="CDD" id="cd00866">
    <property type="entry name" value="PEBP_euk"/>
    <property type="match status" value="1"/>
</dbReference>
<keyword evidence="3" id="KW-1185">Reference proteome</keyword>
<gene>
    <name evidence="2" type="ORF">D9613_007405</name>
</gene>
<feature type="chain" id="PRO_5034970201" description="PEBP-like protein" evidence="1">
    <location>
        <begin position="20"/>
        <end position="247"/>
    </location>
</feature>
<name>A0A8H4QM52_9AGAR</name>
<dbReference type="AlphaFoldDB" id="A0A8H4QM52"/>
<dbReference type="InterPro" id="IPR035810">
    <property type="entry name" value="PEBP_euk"/>
</dbReference>
<sequence length="247" mass="27486">MQLLHFLFLVTALFSLCNAHHNHNHHHTASRELAAVVRKFEEYKIPEELGIIFQPRVQLHVLFPQNTTNTLISVTPGEQLQRNETALAPSYRMTGEAGTDGPFLIVMVDPDAPTPQNRSYSLVRHFMGGNYVVSHGKGSRRHHHQHNLMNVTEAIAPYHGARPILSSDPHRYIFLIYNQPPDFDRQTLVTPATSRFFFNLSSFASATGLGQPIGGNFMLVGPDASSPISIASPATTSTTRHETVGWT</sequence>
<dbReference type="EMBL" id="JAACJL010000045">
    <property type="protein sequence ID" value="KAF4613624.1"/>
    <property type="molecule type" value="Genomic_DNA"/>
</dbReference>
<dbReference type="PANTHER" id="PTHR11362:SF82">
    <property type="entry name" value="PHOSPHATIDYLETHANOLAMINE-BINDING PROTEIN 4"/>
    <property type="match status" value="1"/>
</dbReference>
<keyword evidence="1" id="KW-0732">Signal</keyword>
<evidence type="ECO:0000313" key="2">
    <source>
        <dbReference type="EMBL" id="KAF4613624.1"/>
    </source>
</evidence>
<accession>A0A8H4QM52</accession>
<dbReference type="Pfam" id="PF01161">
    <property type="entry name" value="PBP"/>
    <property type="match status" value="1"/>
</dbReference>
<evidence type="ECO:0000256" key="1">
    <source>
        <dbReference type="SAM" id="SignalP"/>
    </source>
</evidence>
<dbReference type="InterPro" id="IPR036610">
    <property type="entry name" value="PEBP-like_sf"/>
</dbReference>